<dbReference type="GO" id="GO:0016746">
    <property type="term" value="F:acyltransferase activity"/>
    <property type="evidence" value="ECO:0007669"/>
    <property type="project" value="UniProtKB-KW"/>
</dbReference>
<proteinExistence type="predicted"/>
<dbReference type="Gene3D" id="3.40.1130.10">
    <property type="entry name" value="Glycerol-3-phosphate (1)-acyltransferase"/>
    <property type="match status" value="1"/>
</dbReference>
<evidence type="ECO:0000313" key="3">
    <source>
        <dbReference type="Proteomes" id="UP000007383"/>
    </source>
</evidence>
<dbReference type="InterPro" id="IPR002123">
    <property type="entry name" value="Plipid/glycerol_acylTrfase"/>
</dbReference>
<dbReference type="EMBL" id="CP003282">
    <property type="protein sequence ID" value="AFG36773.1"/>
    <property type="molecule type" value="Genomic_DNA"/>
</dbReference>
<gene>
    <name evidence="2" type="ordered locus">Spiaf_0673</name>
</gene>
<feature type="domain" description="Phospholipid/glycerol acyltransferase" evidence="1">
    <location>
        <begin position="78"/>
        <end position="222"/>
    </location>
</feature>
<dbReference type="AlphaFoldDB" id="H9UGY0"/>
<evidence type="ECO:0000259" key="1">
    <source>
        <dbReference type="SMART" id="SM00563"/>
    </source>
</evidence>
<name>H9UGY0_SPIAZ</name>
<accession>H9UGY0</accession>
<organism evidence="2 3">
    <name type="scientific">Spirochaeta africana (strain ATCC 700263 / DSM 8902 / Z-7692)</name>
    <dbReference type="NCBI Taxonomy" id="889378"/>
    <lineage>
        <taxon>Bacteria</taxon>
        <taxon>Pseudomonadati</taxon>
        <taxon>Spirochaetota</taxon>
        <taxon>Spirochaetia</taxon>
        <taxon>Spirochaetales</taxon>
        <taxon>Spirochaetaceae</taxon>
        <taxon>Spirochaeta</taxon>
    </lineage>
</organism>
<evidence type="ECO:0000313" key="2">
    <source>
        <dbReference type="EMBL" id="AFG36773.1"/>
    </source>
</evidence>
<dbReference type="KEGG" id="sfc:Spiaf_0673"/>
<dbReference type="RefSeq" id="WP_014454770.1">
    <property type="nucleotide sequence ID" value="NC_017098.1"/>
</dbReference>
<sequence length="297" mass="33018">MKDSTRVVEAQKELIEQLLKNASSGESITPDTVYQIGNEVNRKLVGGLIEKIMLPGSEIMGYEHLEELHNRSKAGESCLLLVEHYSNFDIPAIFRLLERRGETGTAIADSIIAIAGMKLTVENPVVRAFTEAYTRIVIYPSRSLKQYEGTPNWDEEKQLSNNINRAALHAMIRAKHNGHIILVFPSGTRYREGEPATKRGLPEMDSYLKSFDHVAFLGIAGNLLKVTDTMHHDEVTPDVMILNASPVQSAKGFRTAARENATAEDLKQATADAVMQQLDDLHQQAQAVRRERLASLG</sequence>
<reference evidence="3" key="1">
    <citation type="journal article" date="2013" name="Stand. Genomic Sci.">
        <title>Complete genome sequence of the halophilic bacterium Spirochaeta africana type strain (Z-7692(T)) from the alkaline Lake Magadi in the East African Rift.</title>
        <authorList>
            <person name="Liolos K."/>
            <person name="Abt B."/>
            <person name="Scheuner C."/>
            <person name="Teshima H."/>
            <person name="Held B."/>
            <person name="Lapidus A."/>
            <person name="Nolan M."/>
            <person name="Lucas S."/>
            <person name="Deshpande S."/>
            <person name="Cheng J.F."/>
            <person name="Tapia R."/>
            <person name="Goodwin L.A."/>
            <person name="Pitluck S."/>
            <person name="Pagani I."/>
            <person name="Ivanova N."/>
            <person name="Mavromatis K."/>
            <person name="Mikhailova N."/>
            <person name="Huntemann M."/>
            <person name="Pati A."/>
            <person name="Chen A."/>
            <person name="Palaniappan K."/>
            <person name="Land M."/>
            <person name="Rohde M."/>
            <person name="Tindall B.J."/>
            <person name="Detter J.C."/>
            <person name="Goker M."/>
            <person name="Bristow J."/>
            <person name="Eisen J.A."/>
            <person name="Markowitz V."/>
            <person name="Hugenholtz P."/>
            <person name="Woyke T."/>
            <person name="Klenk H.P."/>
            <person name="Kyrpides N.C."/>
        </authorList>
    </citation>
    <scope>NUCLEOTIDE SEQUENCE</scope>
    <source>
        <strain evidence="3">ATCC 700263 / DSM 8902 / Z-7692</strain>
    </source>
</reference>
<dbReference type="STRING" id="889378.Spiaf_0673"/>
<keyword evidence="2" id="KW-0808">Transferase</keyword>
<dbReference type="Proteomes" id="UP000007383">
    <property type="component" value="Chromosome"/>
</dbReference>
<dbReference type="OrthoDB" id="350185at2"/>
<dbReference type="SUPFAM" id="SSF69593">
    <property type="entry name" value="Glycerol-3-phosphate (1)-acyltransferase"/>
    <property type="match status" value="1"/>
</dbReference>
<dbReference type="SMART" id="SM00563">
    <property type="entry name" value="PlsC"/>
    <property type="match status" value="1"/>
</dbReference>
<dbReference type="HOGENOM" id="CLU_080737_0_0_12"/>
<protein>
    <submittedName>
        <fullName evidence="2">1-acyl-sn-glycerol-3-phosphate acyltransferase</fullName>
    </submittedName>
</protein>
<dbReference type="PATRIC" id="fig|889378.3.peg.682"/>
<keyword evidence="2" id="KW-0012">Acyltransferase</keyword>
<keyword evidence="3" id="KW-1185">Reference proteome</keyword>
<dbReference type="eggNOG" id="COG0204">
    <property type="taxonomic scope" value="Bacteria"/>
</dbReference>